<keyword evidence="11" id="KW-0812">Transmembrane</keyword>
<dbReference type="Pfam" id="PF02518">
    <property type="entry name" value="HATPase_c"/>
    <property type="match status" value="1"/>
</dbReference>
<comment type="catalytic activity">
    <reaction evidence="1">
        <text>ATP + protein L-histidine = ADP + protein N-phospho-L-histidine.</text>
        <dbReference type="EC" id="2.7.13.3"/>
    </reaction>
</comment>
<dbReference type="InterPro" id="IPR003594">
    <property type="entry name" value="HATPase_dom"/>
</dbReference>
<evidence type="ECO:0000256" key="1">
    <source>
        <dbReference type="ARBA" id="ARBA00000085"/>
    </source>
</evidence>
<evidence type="ECO:0000256" key="6">
    <source>
        <dbReference type="ARBA" id="ARBA00022777"/>
    </source>
</evidence>
<dbReference type="InterPro" id="IPR001789">
    <property type="entry name" value="Sig_transdc_resp-reg_receiver"/>
</dbReference>
<dbReference type="SMART" id="SM00387">
    <property type="entry name" value="HATPase_c"/>
    <property type="match status" value="1"/>
</dbReference>
<feature type="domain" description="Histidine kinase" evidence="12">
    <location>
        <begin position="587"/>
        <end position="801"/>
    </location>
</feature>
<evidence type="ECO:0000256" key="10">
    <source>
        <dbReference type="SAM" id="Coils"/>
    </source>
</evidence>
<dbReference type="InterPro" id="IPR005467">
    <property type="entry name" value="His_kinase_dom"/>
</dbReference>
<dbReference type="RefSeq" id="WP_345586435.1">
    <property type="nucleotide sequence ID" value="NZ_BAABJG010000004.1"/>
</dbReference>
<dbReference type="InterPro" id="IPR003661">
    <property type="entry name" value="HisK_dim/P_dom"/>
</dbReference>
<keyword evidence="4" id="KW-0808">Transferase</keyword>
<evidence type="ECO:0000256" key="11">
    <source>
        <dbReference type="SAM" id="Phobius"/>
    </source>
</evidence>
<evidence type="ECO:0000256" key="3">
    <source>
        <dbReference type="ARBA" id="ARBA00022553"/>
    </source>
</evidence>
<keyword evidence="3 9" id="KW-0597">Phosphoprotein</keyword>
<dbReference type="Gene3D" id="1.10.287.130">
    <property type="match status" value="1"/>
</dbReference>
<keyword evidence="15" id="KW-1185">Reference proteome</keyword>
<keyword evidence="5" id="KW-0547">Nucleotide-binding</keyword>
<dbReference type="EMBL" id="JBHTLU010000045">
    <property type="protein sequence ID" value="MFD1224479.1"/>
    <property type="molecule type" value="Genomic_DNA"/>
</dbReference>
<evidence type="ECO:0000256" key="4">
    <source>
        <dbReference type="ARBA" id="ARBA00022679"/>
    </source>
</evidence>
<reference evidence="15" key="1">
    <citation type="journal article" date="2019" name="Int. J. Syst. Evol. Microbiol.">
        <title>The Global Catalogue of Microorganisms (GCM) 10K type strain sequencing project: providing services to taxonomists for standard genome sequencing and annotation.</title>
        <authorList>
            <consortium name="The Broad Institute Genomics Platform"/>
            <consortium name="The Broad Institute Genome Sequencing Center for Infectious Disease"/>
            <person name="Wu L."/>
            <person name="Ma J."/>
        </authorList>
    </citation>
    <scope>NUCLEOTIDE SEQUENCE [LARGE SCALE GENOMIC DNA]</scope>
    <source>
        <strain evidence="15">CCUG 53270</strain>
    </source>
</reference>
<dbReference type="PROSITE" id="PS50110">
    <property type="entry name" value="RESPONSE_REGULATORY"/>
    <property type="match status" value="1"/>
</dbReference>
<dbReference type="PANTHER" id="PTHR43547">
    <property type="entry name" value="TWO-COMPONENT HISTIDINE KINASE"/>
    <property type="match status" value="1"/>
</dbReference>
<dbReference type="EC" id="2.7.13.3" evidence="2"/>
<dbReference type="InterPro" id="IPR011006">
    <property type="entry name" value="CheY-like_superfamily"/>
</dbReference>
<dbReference type="InterPro" id="IPR035965">
    <property type="entry name" value="PAS-like_dom_sf"/>
</dbReference>
<evidence type="ECO:0000256" key="7">
    <source>
        <dbReference type="ARBA" id="ARBA00022840"/>
    </source>
</evidence>
<dbReference type="CDD" id="cd19410">
    <property type="entry name" value="HK9-like_sensor"/>
    <property type="match status" value="1"/>
</dbReference>
<evidence type="ECO:0000256" key="2">
    <source>
        <dbReference type="ARBA" id="ARBA00012438"/>
    </source>
</evidence>
<keyword evidence="6" id="KW-0418">Kinase</keyword>
<evidence type="ECO:0000256" key="8">
    <source>
        <dbReference type="ARBA" id="ARBA00023012"/>
    </source>
</evidence>
<dbReference type="Proteomes" id="UP001597180">
    <property type="component" value="Unassembled WGS sequence"/>
</dbReference>
<dbReference type="PRINTS" id="PR00344">
    <property type="entry name" value="BCTRLSENSOR"/>
</dbReference>
<keyword evidence="11" id="KW-1133">Transmembrane helix</keyword>
<evidence type="ECO:0000256" key="9">
    <source>
        <dbReference type="PROSITE-ProRule" id="PRU00169"/>
    </source>
</evidence>
<feature type="transmembrane region" description="Helical" evidence="11">
    <location>
        <begin position="184"/>
        <end position="204"/>
    </location>
</feature>
<dbReference type="PROSITE" id="PS50109">
    <property type="entry name" value="HIS_KIN"/>
    <property type="match status" value="1"/>
</dbReference>
<keyword evidence="7 14" id="KW-0067">ATP-binding</keyword>
<dbReference type="SUPFAM" id="SSF55785">
    <property type="entry name" value="PYP-like sensor domain (PAS domain)"/>
    <property type="match status" value="1"/>
</dbReference>
<organism evidence="14 15">
    <name type="scientific">Paenibacillus vulneris</name>
    <dbReference type="NCBI Taxonomy" id="1133364"/>
    <lineage>
        <taxon>Bacteria</taxon>
        <taxon>Bacillati</taxon>
        <taxon>Bacillota</taxon>
        <taxon>Bacilli</taxon>
        <taxon>Bacillales</taxon>
        <taxon>Paenibacillaceae</taxon>
        <taxon>Paenibacillus</taxon>
    </lineage>
</organism>
<evidence type="ECO:0000256" key="5">
    <source>
        <dbReference type="ARBA" id="ARBA00022741"/>
    </source>
</evidence>
<accession>A0ABW3UY48</accession>
<sequence>MNVTRSNVSLLYVVLIVALLALVSVSSYIASTNMEDELNSVVQEAIPLAALAENILGDVINQETGVRGFEVTSDERYLEPYEQGKAQLAKDLELMAVYQKKYPGLKSLMEGDIIPQIQKLQDHYSSQVELVRAGRVDEARARLGNGKMLMDRFRQLHLKIRTDIDTIGTDAYNDAQRAGHLARIIIAAGGAVAIIIGAFSAVIFNRARRAEAALRKSEETYRYMAESLEAQNEEIIAQQEEQEQTLEKLSQRELELEAISSYQEKLSGSLNMNQFLQASIPALLNSLQMDAALLVVKVKAANALVPLPEEPPSSGQRSAYTILYAAGYPSQLPSRVEQELYGPAQRVFTEKVQIDCKRELSREETGLHQGMTHAIDQYHPLFDDKQEVIGFLLLTSYLSSRTEQQDRTGKGLMRQFGLAFLAQQMNEDRHLQSLYLERLNEQLLQEKALIEEQRDLIESILESTNEGMMLCDSSGKLLFANHRMKSYFTIADQGGEDWNELTRNMEKIIPSLSPVRLAMDNLLNGTLDKLTERFAFMDQEEQQRYVELYATKVGDKKNQQERGYLFVFRDRTEEEKVDEMKNEFISIVSHELRTPLASVLGFIEILLHRQLPQDKQHKYMQTIYKEAHRLSNLINDFLDLQRMESGKQAYHFAPVELISIVREVAEQWKEKPSHTVVIESSAQEAWVRADADRLKQVAHNLISNAIKYSPQSDKVNILIDAQDGQVKLHITDFGLGIPDEAKDKLFTKFFRVDNSDRRQIGGTGLGLAIVKEIVDAHGGSITFESAMGEGTTFTVQLDSYRFPEVDGSIIVLEDDDNLAKLIQVALSKLEIPIVHLRSAEEGIGSLHRIRKSPPRLCIVDIHLEGSKNGWDFMAELYDHPTFYRTPVIVSTALEPPLNYYEKDIEKFLRKPFSMEKLLQAAEQLLYHTESQPSYIFPEQDEALITSSLRKKGIEVSGITHGQDTIQIEPKRKPDLPEA</sequence>
<proteinExistence type="predicted"/>
<evidence type="ECO:0000313" key="15">
    <source>
        <dbReference type="Proteomes" id="UP001597180"/>
    </source>
</evidence>
<evidence type="ECO:0000259" key="12">
    <source>
        <dbReference type="PROSITE" id="PS50109"/>
    </source>
</evidence>
<dbReference type="SUPFAM" id="SSF47384">
    <property type="entry name" value="Homodimeric domain of signal transducing histidine kinase"/>
    <property type="match status" value="1"/>
</dbReference>
<gene>
    <name evidence="14" type="ORF">ACFQ4B_30665</name>
</gene>
<dbReference type="Pfam" id="PF00072">
    <property type="entry name" value="Response_reg"/>
    <property type="match status" value="1"/>
</dbReference>
<dbReference type="GO" id="GO:0005524">
    <property type="term" value="F:ATP binding"/>
    <property type="evidence" value="ECO:0007669"/>
    <property type="project" value="UniProtKB-KW"/>
</dbReference>
<dbReference type="Pfam" id="PF00512">
    <property type="entry name" value="HisKA"/>
    <property type="match status" value="1"/>
</dbReference>
<feature type="modified residue" description="4-aspartylphosphate" evidence="9">
    <location>
        <position position="860"/>
    </location>
</feature>
<protein>
    <recommendedName>
        <fullName evidence="2">histidine kinase</fullName>
        <ecNumber evidence="2">2.7.13.3</ecNumber>
    </recommendedName>
</protein>
<dbReference type="SUPFAM" id="SSF55874">
    <property type="entry name" value="ATPase domain of HSP90 chaperone/DNA topoisomerase II/histidine kinase"/>
    <property type="match status" value="1"/>
</dbReference>
<dbReference type="Gene3D" id="3.40.50.2300">
    <property type="match status" value="1"/>
</dbReference>
<dbReference type="InterPro" id="IPR036097">
    <property type="entry name" value="HisK_dim/P_sf"/>
</dbReference>
<dbReference type="SMART" id="SM00448">
    <property type="entry name" value="REC"/>
    <property type="match status" value="1"/>
</dbReference>
<dbReference type="SMART" id="SM00388">
    <property type="entry name" value="HisKA"/>
    <property type="match status" value="1"/>
</dbReference>
<name>A0ABW3UY48_9BACL</name>
<keyword evidence="8" id="KW-0902">Two-component regulatory system</keyword>
<evidence type="ECO:0000259" key="13">
    <source>
        <dbReference type="PROSITE" id="PS50110"/>
    </source>
</evidence>
<feature type="transmembrane region" description="Helical" evidence="11">
    <location>
        <begin position="12"/>
        <end position="30"/>
    </location>
</feature>
<evidence type="ECO:0000313" key="14">
    <source>
        <dbReference type="EMBL" id="MFD1224479.1"/>
    </source>
</evidence>
<dbReference type="Gene3D" id="3.30.450.20">
    <property type="entry name" value="PAS domain"/>
    <property type="match status" value="1"/>
</dbReference>
<dbReference type="InterPro" id="IPR007891">
    <property type="entry name" value="CHASE3"/>
</dbReference>
<comment type="caution">
    <text evidence="14">The sequence shown here is derived from an EMBL/GenBank/DDBJ whole genome shotgun (WGS) entry which is preliminary data.</text>
</comment>
<keyword evidence="11" id="KW-0472">Membrane</keyword>
<dbReference type="Pfam" id="PF05227">
    <property type="entry name" value="CHASE3"/>
    <property type="match status" value="1"/>
</dbReference>
<dbReference type="PANTHER" id="PTHR43547:SF2">
    <property type="entry name" value="HYBRID SIGNAL TRANSDUCTION HISTIDINE KINASE C"/>
    <property type="match status" value="1"/>
</dbReference>
<dbReference type="Gene3D" id="3.30.565.10">
    <property type="entry name" value="Histidine kinase-like ATPase, C-terminal domain"/>
    <property type="match status" value="1"/>
</dbReference>
<keyword evidence="10" id="KW-0175">Coiled coil</keyword>
<dbReference type="SUPFAM" id="SSF52172">
    <property type="entry name" value="CheY-like"/>
    <property type="match status" value="1"/>
</dbReference>
<dbReference type="InterPro" id="IPR004358">
    <property type="entry name" value="Sig_transdc_His_kin-like_C"/>
</dbReference>
<dbReference type="CDD" id="cd00075">
    <property type="entry name" value="HATPase"/>
    <property type="match status" value="1"/>
</dbReference>
<feature type="domain" description="Response regulatory" evidence="13">
    <location>
        <begin position="808"/>
        <end position="925"/>
    </location>
</feature>
<feature type="coiled-coil region" evidence="10">
    <location>
        <begin position="225"/>
        <end position="259"/>
    </location>
</feature>
<dbReference type="CDD" id="cd00082">
    <property type="entry name" value="HisKA"/>
    <property type="match status" value="1"/>
</dbReference>
<dbReference type="InterPro" id="IPR036890">
    <property type="entry name" value="HATPase_C_sf"/>
</dbReference>